<dbReference type="GeneTree" id="ENSGT00940000159497"/>
<dbReference type="SUPFAM" id="SSF47095">
    <property type="entry name" value="HMG-box"/>
    <property type="match status" value="1"/>
</dbReference>
<evidence type="ECO:0000313" key="8">
    <source>
        <dbReference type="Proteomes" id="UP000265020"/>
    </source>
</evidence>
<keyword evidence="2 4" id="KW-0238">DNA-binding</keyword>
<feature type="compositionally biased region" description="Low complexity" evidence="5">
    <location>
        <begin position="374"/>
        <end position="388"/>
    </location>
</feature>
<evidence type="ECO:0000256" key="2">
    <source>
        <dbReference type="ARBA" id="ARBA00023125"/>
    </source>
</evidence>
<dbReference type="InterPro" id="IPR009071">
    <property type="entry name" value="HMG_box_dom"/>
</dbReference>
<organism evidence="7 8">
    <name type="scientific">Cyprinodon variegatus</name>
    <name type="common">Sheepshead minnow</name>
    <dbReference type="NCBI Taxonomy" id="28743"/>
    <lineage>
        <taxon>Eukaryota</taxon>
        <taxon>Metazoa</taxon>
        <taxon>Chordata</taxon>
        <taxon>Craniata</taxon>
        <taxon>Vertebrata</taxon>
        <taxon>Euteleostomi</taxon>
        <taxon>Actinopterygii</taxon>
        <taxon>Neopterygii</taxon>
        <taxon>Teleostei</taxon>
        <taxon>Neoteleostei</taxon>
        <taxon>Acanthomorphata</taxon>
        <taxon>Ovalentaria</taxon>
        <taxon>Atherinomorphae</taxon>
        <taxon>Cyprinodontiformes</taxon>
        <taxon>Cyprinodontidae</taxon>
        <taxon>Cyprinodon</taxon>
    </lineage>
</organism>
<feature type="DNA-binding region" description="HMG box" evidence="4">
    <location>
        <begin position="250"/>
        <end position="318"/>
    </location>
</feature>
<dbReference type="CDD" id="cd21995">
    <property type="entry name" value="HMG-box_TOX-like"/>
    <property type="match status" value="1"/>
</dbReference>
<accession>A0A3Q2D930</accession>
<dbReference type="AlphaFoldDB" id="A0A3Q2D930"/>
<protein>
    <submittedName>
        <fullName evidence="7">Thymocyte selection-associated high mobility group box</fullName>
    </submittedName>
</protein>
<feature type="compositionally biased region" description="Polar residues" evidence="5">
    <location>
        <begin position="145"/>
        <end position="159"/>
    </location>
</feature>
<comment type="subcellular location">
    <subcellularLocation>
        <location evidence="1">Nucleus</location>
    </subcellularLocation>
</comment>
<dbReference type="SMART" id="SM00398">
    <property type="entry name" value="HMG"/>
    <property type="match status" value="1"/>
</dbReference>
<dbReference type="InterPro" id="IPR036910">
    <property type="entry name" value="HMG_box_dom_sf"/>
</dbReference>
<evidence type="ECO:0000256" key="1">
    <source>
        <dbReference type="ARBA" id="ARBA00004123"/>
    </source>
</evidence>
<evidence type="ECO:0000256" key="4">
    <source>
        <dbReference type="PROSITE-ProRule" id="PRU00267"/>
    </source>
</evidence>
<dbReference type="GO" id="GO:0002521">
    <property type="term" value="P:leukocyte differentiation"/>
    <property type="evidence" value="ECO:0007669"/>
    <property type="project" value="TreeGrafter"/>
</dbReference>
<name>A0A3Q2D930_CYPVA</name>
<feature type="region of interest" description="Disordered" evidence="5">
    <location>
        <begin position="327"/>
        <end position="396"/>
    </location>
</feature>
<feature type="compositionally biased region" description="Basic residues" evidence="5">
    <location>
        <begin position="235"/>
        <end position="245"/>
    </location>
</feature>
<feature type="region of interest" description="Disordered" evidence="5">
    <location>
        <begin position="92"/>
        <end position="254"/>
    </location>
</feature>
<feature type="compositionally biased region" description="Polar residues" evidence="5">
    <location>
        <begin position="180"/>
        <end position="196"/>
    </location>
</feature>
<dbReference type="PANTHER" id="PTHR45781">
    <property type="entry name" value="AGAP000281-PA"/>
    <property type="match status" value="1"/>
</dbReference>
<dbReference type="GO" id="GO:0005634">
    <property type="term" value="C:nucleus"/>
    <property type="evidence" value="ECO:0007669"/>
    <property type="project" value="UniProtKB-SubCell"/>
</dbReference>
<keyword evidence="8" id="KW-1185">Reference proteome</keyword>
<feature type="compositionally biased region" description="Low complexity" evidence="5">
    <location>
        <begin position="335"/>
        <end position="353"/>
    </location>
</feature>
<evidence type="ECO:0000256" key="5">
    <source>
        <dbReference type="SAM" id="MobiDB-lite"/>
    </source>
</evidence>
<feature type="domain" description="HMG box" evidence="6">
    <location>
        <begin position="250"/>
        <end position="318"/>
    </location>
</feature>
<keyword evidence="3 4" id="KW-0539">Nucleus</keyword>
<dbReference type="Pfam" id="PF00505">
    <property type="entry name" value="HMG_box"/>
    <property type="match status" value="1"/>
</dbReference>
<dbReference type="InterPro" id="IPR051365">
    <property type="entry name" value="TOX_HMG-box_domain"/>
</dbReference>
<dbReference type="GO" id="GO:0006357">
    <property type="term" value="P:regulation of transcription by RNA polymerase II"/>
    <property type="evidence" value="ECO:0007669"/>
    <property type="project" value="TreeGrafter"/>
</dbReference>
<dbReference type="GO" id="GO:0031490">
    <property type="term" value="F:chromatin DNA binding"/>
    <property type="evidence" value="ECO:0007669"/>
    <property type="project" value="TreeGrafter"/>
</dbReference>
<dbReference type="Ensembl" id="ENSCVAT00000022913.1">
    <property type="protein sequence ID" value="ENSCVAP00000014949.1"/>
    <property type="gene ID" value="ENSCVAG00000000458.1"/>
</dbReference>
<feature type="compositionally biased region" description="Basic and acidic residues" evidence="5">
    <location>
        <begin position="222"/>
        <end position="234"/>
    </location>
</feature>
<feature type="compositionally biased region" description="Basic and acidic residues" evidence="5">
    <location>
        <begin position="1"/>
        <end position="18"/>
    </location>
</feature>
<evidence type="ECO:0000256" key="3">
    <source>
        <dbReference type="ARBA" id="ARBA00023242"/>
    </source>
</evidence>
<dbReference type="Gene3D" id="1.10.30.10">
    <property type="entry name" value="High mobility group box domain"/>
    <property type="match status" value="1"/>
</dbReference>
<dbReference type="FunFam" id="1.10.30.10:FF:000005">
    <property type="entry name" value="TOX high mobility group box family member 3"/>
    <property type="match status" value="1"/>
</dbReference>
<feature type="region of interest" description="Disordered" evidence="5">
    <location>
        <begin position="432"/>
        <end position="465"/>
    </location>
</feature>
<dbReference type="PANTHER" id="PTHR45781:SF4">
    <property type="entry name" value="THYMOCYTE SELECTION-ASSOCIATED HIGH MOBILITY GROUP BOX PROTEIN TOX"/>
    <property type="match status" value="1"/>
</dbReference>
<reference evidence="7" key="2">
    <citation type="submission" date="2025-09" db="UniProtKB">
        <authorList>
            <consortium name="Ensembl"/>
        </authorList>
    </citation>
    <scope>IDENTIFICATION</scope>
</reference>
<dbReference type="PRINTS" id="PR00886">
    <property type="entry name" value="HIGHMOBLTY12"/>
</dbReference>
<proteinExistence type="predicted"/>
<reference evidence="7" key="1">
    <citation type="submission" date="2025-08" db="UniProtKB">
        <authorList>
            <consortium name="Ensembl"/>
        </authorList>
    </citation>
    <scope>IDENTIFICATION</scope>
</reference>
<dbReference type="Proteomes" id="UP000265020">
    <property type="component" value="Unassembled WGS sequence"/>
</dbReference>
<feature type="compositionally biased region" description="Low complexity" evidence="5">
    <location>
        <begin position="168"/>
        <end position="179"/>
    </location>
</feature>
<dbReference type="PROSITE" id="PS50118">
    <property type="entry name" value="HMG_BOX_2"/>
    <property type="match status" value="1"/>
</dbReference>
<evidence type="ECO:0000259" key="6">
    <source>
        <dbReference type="PROSITE" id="PS50118"/>
    </source>
</evidence>
<feature type="region of interest" description="Disordered" evidence="5">
    <location>
        <begin position="1"/>
        <end position="37"/>
    </location>
</feature>
<sequence length="505" mass="54897">MRLEEQEHSRGAEGEGRRGMRGKRKRDGETGVASQAEKAVSLYKASPLSDQYENASSFSFLCCVFHHSSLSYSMNGFSDEDFNIPPITPPTLPDHMLPPHLPHDASPRQYQSMEPPPTSAANHPYQLQGMDLPGVSVGQDGAMQQMVNSDSRFTSSQQPIKAALGPRSQSGLSQQNQLSTINQSQLGLNGNPATHNSPSPPGSKSTTPSPPSSAHEDDNDDGGEKRPAAVDISKKPKTPKKKKRKDPNEPVKPVSAYALFFRDTQANIKAQNPNATFGEVSKIVASMWDGLGEEQKQVYKKRTETAKKEYLKQLAAYRASLVSQSYNDPSEMKAPHSASNSSPSPTSMFTPKPSVYPGHPGQHSSPGMYMQYTHPSHPSHCSSPGLGPHIPPGHHQIHPQLQALSSRGTVPRASVPHQGALSLSNVAAASTPPLQVSPPLHSQAHLGGLHSPHHQHQHLSGHSLGMTHSPAITQFIFNQKARFSCMFEFTFSFETDQNQALRCHD</sequence>
<evidence type="ECO:0000313" key="7">
    <source>
        <dbReference type="Ensembl" id="ENSCVAP00000014949.1"/>
    </source>
</evidence>